<dbReference type="InterPro" id="IPR036719">
    <property type="entry name" value="Neuro-gated_channel_TM_sf"/>
</dbReference>
<keyword evidence="2 5" id="KW-0812">Transmembrane</keyword>
<feature type="transmembrane region" description="Helical" evidence="5">
    <location>
        <begin position="270"/>
        <end position="291"/>
    </location>
</feature>
<protein>
    <submittedName>
        <fullName evidence="8">Uncharacterized protein</fullName>
    </submittedName>
</protein>
<comment type="caution">
    <text evidence="8">The sequence shown here is derived from an EMBL/GenBank/DDBJ whole genome shotgun (WGS) entry which is preliminary data.</text>
</comment>
<dbReference type="PRINTS" id="PR00252">
    <property type="entry name" value="NRIONCHANNEL"/>
</dbReference>
<dbReference type="PROSITE" id="PS00236">
    <property type="entry name" value="NEUROTR_ION_CHANNEL"/>
    <property type="match status" value="1"/>
</dbReference>
<keyword evidence="4 5" id="KW-0472">Membrane</keyword>
<evidence type="ECO:0000256" key="5">
    <source>
        <dbReference type="RuleBase" id="RU000687"/>
    </source>
</evidence>
<dbReference type="GO" id="GO:0005230">
    <property type="term" value="F:extracellular ligand-gated monoatomic ion channel activity"/>
    <property type="evidence" value="ECO:0007669"/>
    <property type="project" value="InterPro"/>
</dbReference>
<dbReference type="GO" id="GO:0004888">
    <property type="term" value="F:transmembrane signaling receptor activity"/>
    <property type="evidence" value="ECO:0007669"/>
    <property type="project" value="InterPro"/>
</dbReference>
<dbReference type="CDD" id="cd19051">
    <property type="entry name" value="LGIC_TM_cation"/>
    <property type="match status" value="1"/>
</dbReference>
<dbReference type="CDD" id="cd18989">
    <property type="entry name" value="LGIC_ECD_cation"/>
    <property type="match status" value="1"/>
</dbReference>
<dbReference type="InterPro" id="IPR038050">
    <property type="entry name" value="Neuro_actylchol_rec"/>
</dbReference>
<comment type="similarity">
    <text evidence="5">Belongs to the ligand-gated ion channel (TC 1.A.9) family.</text>
</comment>
<feature type="domain" description="Neurotransmitter-gated ion-channel ligand-binding" evidence="6">
    <location>
        <begin position="33"/>
        <end position="238"/>
    </location>
</feature>
<feature type="transmembrane region" description="Helical" evidence="5">
    <location>
        <begin position="241"/>
        <end position="264"/>
    </location>
</feature>
<evidence type="ECO:0000256" key="4">
    <source>
        <dbReference type="ARBA" id="ARBA00023136"/>
    </source>
</evidence>
<evidence type="ECO:0000256" key="1">
    <source>
        <dbReference type="ARBA" id="ARBA00004141"/>
    </source>
</evidence>
<comment type="subcellular location">
    <subcellularLocation>
        <location evidence="1">Membrane</location>
        <topology evidence="1">Multi-pass membrane protein</topology>
    </subcellularLocation>
</comment>
<keyword evidence="5" id="KW-0407">Ion channel</keyword>
<evidence type="ECO:0000313" key="9">
    <source>
        <dbReference type="Proteomes" id="UP001283361"/>
    </source>
</evidence>
<accession>A0AAE1AJD6</accession>
<keyword evidence="5" id="KW-0813">Transport</keyword>
<feature type="signal peptide" evidence="5">
    <location>
        <begin position="1"/>
        <end position="25"/>
    </location>
</feature>
<dbReference type="Pfam" id="PF02932">
    <property type="entry name" value="Neur_chan_memb"/>
    <property type="match status" value="1"/>
</dbReference>
<gene>
    <name evidence="8" type="ORF">RRG08_029027</name>
</gene>
<feature type="transmembrane region" description="Helical" evidence="5">
    <location>
        <begin position="414"/>
        <end position="433"/>
    </location>
</feature>
<keyword evidence="3 5" id="KW-1133">Transmembrane helix</keyword>
<dbReference type="FunFam" id="2.70.170.10:FF:000028">
    <property type="entry name" value="AcetylCholine Receptor"/>
    <property type="match status" value="1"/>
</dbReference>
<dbReference type="InterPro" id="IPR006201">
    <property type="entry name" value="Neur_channel"/>
</dbReference>
<evidence type="ECO:0000259" key="7">
    <source>
        <dbReference type="Pfam" id="PF02932"/>
    </source>
</evidence>
<dbReference type="AlphaFoldDB" id="A0AAE1AJD6"/>
<dbReference type="Proteomes" id="UP001283361">
    <property type="component" value="Unassembled WGS sequence"/>
</dbReference>
<dbReference type="Pfam" id="PF02931">
    <property type="entry name" value="Neur_chan_LBD"/>
    <property type="match status" value="1"/>
</dbReference>
<evidence type="ECO:0000313" key="8">
    <source>
        <dbReference type="EMBL" id="KAK3788231.1"/>
    </source>
</evidence>
<dbReference type="SUPFAM" id="SSF90112">
    <property type="entry name" value="Neurotransmitter-gated ion-channel transmembrane pore"/>
    <property type="match status" value="1"/>
</dbReference>
<dbReference type="GO" id="GO:0016020">
    <property type="term" value="C:membrane"/>
    <property type="evidence" value="ECO:0007669"/>
    <property type="project" value="UniProtKB-SubCell"/>
</dbReference>
<reference evidence="8" key="1">
    <citation type="journal article" date="2023" name="G3 (Bethesda)">
        <title>A reference genome for the long-term kleptoplast-retaining sea slug Elysia crispata morphotype clarki.</title>
        <authorList>
            <person name="Eastman K.E."/>
            <person name="Pendleton A.L."/>
            <person name="Shaikh M.A."/>
            <person name="Suttiyut T."/>
            <person name="Ogas R."/>
            <person name="Tomko P."/>
            <person name="Gavelis G."/>
            <person name="Widhalm J.R."/>
            <person name="Wisecaver J.H."/>
        </authorList>
    </citation>
    <scope>NUCLEOTIDE SEQUENCE</scope>
    <source>
        <strain evidence="8">ECLA1</strain>
    </source>
</reference>
<feature type="transmembrane region" description="Helical" evidence="5">
    <location>
        <begin position="303"/>
        <end position="323"/>
    </location>
</feature>
<dbReference type="SUPFAM" id="SSF63712">
    <property type="entry name" value="Nicotinic receptor ligand binding domain-like"/>
    <property type="match status" value="1"/>
</dbReference>
<evidence type="ECO:0000256" key="2">
    <source>
        <dbReference type="ARBA" id="ARBA00022692"/>
    </source>
</evidence>
<evidence type="ECO:0000259" key="6">
    <source>
        <dbReference type="Pfam" id="PF02931"/>
    </source>
</evidence>
<name>A0AAE1AJD6_9GAST</name>
<dbReference type="EMBL" id="JAWDGP010001775">
    <property type="protein sequence ID" value="KAK3788231.1"/>
    <property type="molecule type" value="Genomic_DNA"/>
</dbReference>
<dbReference type="InterPro" id="IPR006029">
    <property type="entry name" value="Neurotrans-gated_channel_TM"/>
</dbReference>
<proteinExistence type="inferred from homology"/>
<sequence length="437" mass="49129">MFVKIFGHSIALFLLLALSPSLCEAGTYKDAKNIFSTLLSSDNYNPNVRPLQDQEDTLYVYITFGILSIVAVSDVDQSFKCNGLMAMYWIDEILHWNESEHGQVKSISPKMSEVFTPRLNLMNTMGDRDVFIEEFSPVSVHSSGFTSWIPGSIFDVFCKLDLSNYPFDEQLCNIEMILMNFNLSELQFKSIFDKATTDFYVENEEWELLDSTVISNATKVSDIYIPAVLVNFRLKRKPTFLIINVLLPIVLLSLMNILVFLIPVESGEKISYGITVLLALAVFMSIVSGTLPKSSGTMPLMVSYMFGLLILSFLTVVDCIVIVRLHLNEEQEEEKAQPKTDITKTPAIPLTRVGDGGRIPSPMGNDVRFFPAERRSDYRHVEPTAVTSSVSSSSSSYSSLKGNRSKLFVKRLDMISLIVFGLVWLGMTLWFLIKVAL</sequence>
<dbReference type="Gene3D" id="2.70.170.10">
    <property type="entry name" value="Neurotransmitter-gated ion-channel ligand-binding domain"/>
    <property type="match status" value="1"/>
</dbReference>
<feature type="chain" id="PRO_5041780911" evidence="5">
    <location>
        <begin position="26"/>
        <end position="437"/>
    </location>
</feature>
<dbReference type="InterPro" id="IPR018000">
    <property type="entry name" value="Neurotransmitter_ion_chnl_CS"/>
</dbReference>
<dbReference type="PANTHER" id="PTHR18945">
    <property type="entry name" value="NEUROTRANSMITTER GATED ION CHANNEL"/>
    <property type="match status" value="1"/>
</dbReference>
<dbReference type="InterPro" id="IPR036734">
    <property type="entry name" value="Neur_chan_lig-bd_sf"/>
</dbReference>
<keyword evidence="5" id="KW-0732">Signal</keyword>
<keyword evidence="5" id="KW-0406">Ion transport</keyword>
<dbReference type="Gene3D" id="1.20.58.390">
    <property type="entry name" value="Neurotransmitter-gated ion-channel transmembrane domain"/>
    <property type="match status" value="1"/>
</dbReference>
<evidence type="ECO:0000256" key="3">
    <source>
        <dbReference type="ARBA" id="ARBA00022989"/>
    </source>
</evidence>
<keyword evidence="9" id="KW-1185">Reference proteome</keyword>
<feature type="domain" description="Neurotransmitter-gated ion-channel transmembrane" evidence="7">
    <location>
        <begin position="246"/>
        <end position="339"/>
    </location>
</feature>
<organism evidence="8 9">
    <name type="scientific">Elysia crispata</name>
    <name type="common">lettuce slug</name>
    <dbReference type="NCBI Taxonomy" id="231223"/>
    <lineage>
        <taxon>Eukaryota</taxon>
        <taxon>Metazoa</taxon>
        <taxon>Spiralia</taxon>
        <taxon>Lophotrochozoa</taxon>
        <taxon>Mollusca</taxon>
        <taxon>Gastropoda</taxon>
        <taxon>Heterobranchia</taxon>
        <taxon>Euthyneura</taxon>
        <taxon>Panpulmonata</taxon>
        <taxon>Sacoglossa</taxon>
        <taxon>Placobranchoidea</taxon>
        <taxon>Plakobranchidae</taxon>
        <taxon>Elysia</taxon>
    </lineage>
</organism>
<dbReference type="InterPro" id="IPR006202">
    <property type="entry name" value="Neur_chan_lig-bd"/>
</dbReference>